<dbReference type="InterPro" id="IPR036514">
    <property type="entry name" value="SGNH_hydro_sf"/>
</dbReference>
<feature type="region of interest" description="Disordered" evidence="1">
    <location>
        <begin position="315"/>
        <end position="355"/>
    </location>
</feature>
<keyword evidence="3" id="KW-1185">Reference proteome</keyword>
<name>A0A9X4BIZ1_9GAMM</name>
<evidence type="ECO:0008006" key="4">
    <source>
        <dbReference type="Google" id="ProtNLM"/>
    </source>
</evidence>
<gene>
    <name evidence="2" type="ORF">OD750_018455</name>
</gene>
<proteinExistence type="predicted"/>
<sequence>MPLQPHLERCRKYLDRCRFHPEEKRILAIGDSWLSLPGNLWPGKNVVELLKDREWTASHGARPMNVLSFAHPGKELKHMARDIDLHQGLAFLQDLGDRRRIEYRFEAVIVTGGGNDILPFPDRYIGGPHGTGAILEGPLSAAMDDITASWRDLLKLVAPWECPVIAHGYGPVTPTRKSGDIIIPFLGIGPWVGKYLLDELGLTVARGKELIGAVIDRLNATMDAIDGLTWFDARAVVDAIAPADWHDEIHFFEPGWKKLTERWLEAIDAAIGRAPVSAVATARRAGRRKAVDLTPQFKALRPFTRDAVNEALARDEAAPKRAGKRAVAKKAVAKKAAAKKPVAKKAATKKAKPRR</sequence>
<organism evidence="2 3">
    <name type="scientific">Tahibacter soli</name>
    <dbReference type="NCBI Taxonomy" id="2983605"/>
    <lineage>
        <taxon>Bacteria</taxon>
        <taxon>Pseudomonadati</taxon>
        <taxon>Pseudomonadota</taxon>
        <taxon>Gammaproteobacteria</taxon>
        <taxon>Lysobacterales</taxon>
        <taxon>Rhodanobacteraceae</taxon>
        <taxon>Tahibacter</taxon>
    </lineage>
</organism>
<reference evidence="2" key="1">
    <citation type="submission" date="2023-02" db="EMBL/GenBank/DDBJ databases">
        <title>Tahibacter soli sp. nov. isolated from soil.</title>
        <authorList>
            <person name="Baek J.H."/>
            <person name="Lee J.K."/>
            <person name="Choi D.G."/>
            <person name="Jeon C.O."/>
        </authorList>
    </citation>
    <scope>NUCLEOTIDE SEQUENCE</scope>
    <source>
        <strain evidence="2">BL</strain>
    </source>
</reference>
<dbReference type="GO" id="GO:0016788">
    <property type="term" value="F:hydrolase activity, acting on ester bonds"/>
    <property type="evidence" value="ECO:0007669"/>
    <property type="project" value="UniProtKB-ARBA"/>
</dbReference>
<comment type="caution">
    <text evidence="2">The sequence shown here is derived from an EMBL/GenBank/DDBJ whole genome shotgun (WGS) entry which is preliminary data.</text>
</comment>
<dbReference type="SUPFAM" id="SSF52266">
    <property type="entry name" value="SGNH hydrolase"/>
    <property type="match status" value="1"/>
</dbReference>
<evidence type="ECO:0000313" key="3">
    <source>
        <dbReference type="Proteomes" id="UP001139971"/>
    </source>
</evidence>
<dbReference type="AlphaFoldDB" id="A0A9X4BIZ1"/>
<dbReference type="Gene3D" id="3.40.50.1110">
    <property type="entry name" value="SGNH hydrolase"/>
    <property type="match status" value="1"/>
</dbReference>
<dbReference type="RefSeq" id="WP_263542252.1">
    <property type="nucleotide sequence ID" value="NZ_JAOVZO020000018.1"/>
</dbReference>
<protein>
    <recommendedName>
        <fullName evidence="4">SGNH hydrolase-type esterase domain-containing protein</fullName>
    </recommendedName>
</protein>
<evidence type="ECO:0000313" key="2">
    <source>
        <dbReference type="EMBL" id="MDC8014531.1"/>
    </source>
</evidence>
<dbReference type="Proteomes" id="UP001139971">
    <property type="component" value="Unassembled WGS sequence"/>
</dbReference>
<feature type="compositionally biased region" description="Basic residues" evidence="1">
    <location>
        <begin position="321"/>
        <end position="355"/>
    </location>
</feature>
<accession>A0A9X4BIZ1</accession>
<dbReference type="EMBL" id="JAOVZO020000018">
    <property type="protein sequence ID" value="MDC8014531.1"/>
    <property type="molecule type" value="Genomic_DNA"/>
</dbReference>
<evidence type="ECO:0000256" key="1">
    <source>
        <dbReference type="SAM" id="MobiDB-lite"/>
    </source>
</evidence>